<feature type="compositionally biased region" description="Acidic residues" evidence="1">
    <location>
        <begin position="1153"/>
        <end position="1179"/>
    </location>
</feature>
<feature type="region of interest" description="Disordered" evidence="1">
    <location>
        <begin position="1611"/>
        <end position="1679"/>
    </location>
</feature>
<evidence type="ECO:0000313" key="3">
    <source>
        <dbReference type="EMBL" id="KAG7594046.1"/>
    </source>
</evidence>
<feature type="compositionally biased region" description="Basic and acidic residues" evidence="1">
    <location>
        <begin position="410"/>
        <end position="419"/>
    </location>
</feature>
<feature type="region of interest" description="Disordered" evidence="1">
    <location>
        <begin position="1145"/>
        <end position="1179"/>
    </location>
</feature>
<feature type="compositionally biased region" description="Acidic residues" evidence="1">
    <location>
        <begin position="2188"/>
        <end position="2213"/>
    </location>
</feature>
<feature type="compositionally biased region" description="Basic and acidic residues" evidence="1">
    <location>
        <begin position="2080"/>
        <end position="2089"/>
    </location>
</feature>
<feature type="compositionally biased region" description="Polar residues" evidence="1">
    <location>
        <begin position="2064"/>
        <end position="2076"/>
    </location>
</feature>
<feature type="compositionally biased region" description="Polar residues" evidence="1">
    <location>
        <begin position="1620"/>
        <end position="1632"/>
    </location>
</feature>
<dbReference type="Pfam" id="PF10536">
    <property type="entry name" value="PMD"/>
    <property type="match status" value="4"/>
</dbReference>
<dbReference type="Proteomes" id="UP000694240">
    <property type="component" value="Chromosome 6"/>
</dbReference>
<dbReference type="InterPro" id="IPR044824">
    <property type="entry name" value="MAIN-like"/>
</dbReference>
<feature type="compositionally biased region" description="Basic residues" evidence="1">
    <location>
        <begin position="2250"/>
        <end position="2267"/>
    </location>
</feature>
<dbReference type="InterPro" id="IPR019557">
    <property type="entry name" value="AminoTfrase-like_pln_mobile"/>
</dbReference>
<proteinExistence type="predicted"/>
<evidence type="ECO:0000313" key="4">
    <source>
        <dbReference type="Proteomes" id="UP000694240"/>
    </source>
</evidence>
<feature type="compositionally biased region" description="Acidic residues" evidence="1">
    <location>
        <begin position="479"/>
        <end position="525"/>
    </location>
</feature>
<feature type="compositionally biased region" description="Basic and acidic residues" evidence="1">
    <location>
        <begin position="1084"/>
        <end position="1093"/>
    </location>
</feature>
<keyword evidence="3" id="KW-0808">Transferase</keyword>
<accession>A0A8T2C706</accession>
<feature type="compositionally biased region" description="Basic and acidic residues" evidence="1">
    <location>
        <begin position="2178"/>
        <end position="2187"/>
    </location>
</feature>
<name>A0A8T2C706_9BRAS</name>
<dbReference type="EMBL" id="JAEFBK010000006">
    <property type="protein sequence ID" value="KAG7594046.1"/>
    <property type="molecule type" value="Genomic_DNA"/>
</dbReference>
<reference evidence="3 4" key="1">
    <citation type="submission" date="2020-12" db="EMBL/GenBank/DDBJ databases">
        <title>Concerted genomic and epigenomic changes stabilize Arabidopsis allopolyploids.</title>
        <authorList>
            <person name="Chen Z."/>
        </authorList>
    </citation>
    <scope>NUCLEOTIDE SEQUENCE [LARGE SCALE GENOMIC DNA]</scope>
    <source>
        <strain evidence="3">Allo738</strain>
        <tissue evidence="3">Leaf</tissue>
    </source>
</reference>
<feature type="region of interest" description="Disordered" evidence="1">
    <location>
        <begin position="2055"/>
        <end position="2267"/>
    </location>
</feature>
<dbReference type="GO" id="GO:0008483">
    <property type="term" value="F:transaminase activity"/>
    <property type="evidence" value="ECO:0007669"/>
    <property type="project" value="UniProtKB-KW"/>
</dbReference>
<feature type="compositionally biased region" description="Basic and acidic residues" evidence="1">
    <location>
        <begin position="2214"/>
        <end position="2229"/>
    </location>
</feature>
<feature type="region of interest" description="Disordered" evidence="1">
    <location>
        <begin position="385"/>
        <end position="439"/>
    </location>
</feature>
<feature type="domain" description="Aminotransferase-like plant mobile" evidence="2">
    <location>
        <begin position="866"/>
        <end position="1041"/>
    </location>
</feature>
<feature type="region of interest" description="Disordered" evidence="1">
    <location>
        <begin position="1059"/>
        <end position="1127"/>
    </location>
</feature>
<feature type="compositionally biased region" description="Polar residues" evidence="1">
    <location>
        <begin position="394"/>
        <end position="406"/>
    </location>
</feature>
<dbReference type="GO" id="GO:0010073">
    <property type="term" value="P:meristem maintenance"/>
    <property type="evidence" value="ECO:0007669"/>
    <property type="project" value="InterPro"/>
</dbReference>
<sequence>MEDQRKPITNNMHLAKKFPMWKVDPQVETLVEATCFKHFLRFHEGKSFTLNLSLLTALAYFYDRKESVFSFGDNKSFFVDFSLEDVLYITGLSIDGDPVTGVENVSALVIAQELNILETEVDALYFKRKEAHKNVCLDLNMLRTRFEKVPEGCRDCDAYLKAYLLYLLGTVIMPNNTEGVSPIYLPVLGRNTVNKYAWGAAMVGFLKDSLNDTKALLDQRKTGSISGFVYAIMVFALESFACVREEHSLTPPAKKIPLMLAWMDVLSKAPVKGTRIETFRDLLQNMKRDEVVWQPYHDFGELSDEFKDQLSMIYLRVPCICFNVVAYNRPDKCFRQLGLKKSELQRLSRSRSKHTKVKFSQHKGQDWRAVRPFYRKVNEEWDNRHNYSVRKSEAPQQGRQPPSHASPSHHINDSNEPHVEPNLYVEQPQPQPDDVEQLPQNFPSHEVVEEDQTSPFHEEYYQTFPFHEVVEEERQSRQEDEEDEEEEEDEEDEEEEEDEEDEEEEEDEEDEEDVEPQPDDVDLQIDDATPTIVEEVIVDTLVDGNHQNEHIDFDIENDEPEDEFLCKMEDQRKPITNNMHLAKKFPMWKVDPQVETLVEATCFKHFLRFHEGKSFTLNLSLLTALAYFYDRKESVFSFGDNKSFFVDFSLEDVLFITCLSIDGDSVTGVENVSALVIAQELNILETELGGCLVTTGVFGSGQDDGVIHNLSRGTEEIGSGNPGRLGSGTPTYPRATGLGYPEVTGLGYPRTTGLGATGLGYPEVTGLGYRRTTGLGYPEVTGLGYPEVTGLGYPEVTGLGYRRTTGLGYPEVTGLGYPEVTGLGYPRTTRLGYPEVTGLGYPRTTGLGYPRTTGLGYPEVTGLGNTVNKYAWGAAMVGFLKDSLNDTKPLLDQRKTGSISGFVYAIMVFALERFACVCEELSLTPPAKKIPIMLAWMDVLSKAPVKGTRIETFRDLLQNMKRDEVVWQPYHDFGELSDEFKDQLLMIYLRVMCICFNAVAYNRPDKCFRQFGLKKSELQRLSRSRSKHTKVKFSQRKGQDWRAVRPFYRKVNEEWDNRHNYSVRKSEAPQQGRQPPSHASPSHHINDSNEPHVEPNLYVEQPQPQPDDVEQPPQNFPSHEVVEEDQTSPFHEEYYQTFPFHEVVEEERQSRQEDEEDEEDEEEEEDEEDEEDVEPQPDDVELQIDDATPTIVEEVIVDTLVDGNHQNEHIDFDNENDEPEDEFLCKIEDQRKPITNNMHLAKKFPMWKVDPQVETLVEATCFKHFLRFHEGKSFTLNLSLLTALAYFYDRKESVFSFGDNKSFFVDFSLEDVLYITGLSIDGDPVTGVENVSALVIAQELNILETEVDALYFKRKNVHKNVRLDLNMLRTRFEKVSEGCRDCDAYLKAYLLYLLGTVIMPNNTEGVSPIYLHVLGRNTVNKYAWGAAMVGFLKDSLNDTKALLDQRKTGSISGFVYAIMVFALERFACVREELSLTLLAKKIPLMLAWMDVLSKAPVKGTRIETFRDLLQNMKRDEVVWQPYHDFGELSDEFKDQLSMIYLRVMCICFNAVAYNRPDQCFMQLGLKKSELQRLSRSRSKHTKVKFSQHKGQDWRAVRPFYRKVNEEWDNRHNYSVRKSEAPQQGRQPPSHASPSHHINDSNEPHVEPNLYVEQPQPQPDDVEQAPQNFPSHEVVEEDQTSPFHEEYYQTFPFHEVVEEERQSRQEDEEDEEDEEEEEDEEDEEDVEPQPDDVELKESVFSFEDNKSFFVDFSLEDVLYITGLSIDGDPVTGVENVSALVIAQELNILETEVDALYFKRKNAHKNVRLDLNMLRTRFEKVPEGCRDCDAYLKAYLLYLLGTVIMPNNTEGVSPIYLPLLGRNTVNKYAWGAAMVGFLKDSLNDTKALLDQRKTGSISGFVYAIMVFALERFACVREELSLTLLAKKIPLMLAWMDVLSKAPVKGTRIETFRDLLQNMKRDEVVWQPYHDFGELSDEFKDQLSMIYLRVMCISFNAVAYNRPDQCFMQLGLKKSELQRLSRSRSKHTKVKFSQHKGQDWRAVRPFYRKVNEEWDNRHNYSVRKSEAPQQGRQPPSHASPSHHINDSNEPHVEPNLYVEQPQPQPDDVEQPPQNFPSHELVEEDQTSPFHEEYYQTFPFHEVVEEERQSRQEDEEDEEDEEEEEDEEDEEDVEPQPDDVESQSRQERQSREDEEDEEDEEEEEDEEDEEDGEDEEALVEKPADNRRSTREKNPINYFCPSGKRPAPQRGPGRPPKRGPGRPRKNIQGKEA</sequence>
<feature type="compositionally biased region" description="Acidic residues" evidence="1">
    <location>
        <begin position="1705"/>
        <end position="1731"/>
    </location>
</feature>
<feature type="compositionally biased region" description="Basic and acidic residues" evidence="1">
    <location>
        <begin position="2138"/>
        <end position="2148"/>
    </location>
</feature>
<feature type="compositionally biased region" description="Acidic residues" evidence="1">
    <location>
        <begin position="2149"/>
        <end position="2177"/>
    </location>
</feature>
<feature type="compositionally biased region" description="Low complexity" evidence="1">
    <location>
        <begin position="2238"/>
        <end position="2247"/>
    </location>
</feature>
<keyword evidence="4" id="KW-1185">Reference proteome</keyword>
<organism evidence="3 4">
    <name type="scientific">Arabidopsis thaliana x Arabidopsis arenosa</name>
    <dbReference type="NCBI Taxonomy" id="1240361"/>
    <lineage>
        <taxon>Eukaryota</taxon>
        <taxon>Viridiplantae</taxon>
        <taxon>Streptophyta</taxon>
        <taxon>Embryophyta</taxon>
        <taxon>Tracheophyta</taxon>
        <taxon>Spermatophyta</taxon>
        <taxon>Magnoliopsida</taxon>
        <taxon>eudicotyledons</taxon>
        <taxon>Gunneridae</taxon>
        <taxon>Pentapetalae</taxon>
        <taxon>rosids</taxon>
        <taxon>malvids</taxon>
        <taxon>Brassicales</taxon>
        <taxon>Brassicaceae</taxon>
        <taxon>Camelineae</taxon>
        <taxon>Arabidopsis</taxon>
    </lineage>
</organism>
<comment type="caution">
    <text evidence="3">The sequence shown here is derived from an EMBL/GenBank/DDBJ whole genome shotgun (WGS) entry which is preliminary data.</text>
</comment>
<dbReference type="PANTHER" id="PTHR46033">
    <property type="entry name" value="PROTEIN MAIN-LIKE 2"/>
    <property type="match status" value="1"/>
</dbReference>
<feature type="domain" description="Aminotransferase-like plant mobile" evidence="2">
    <location>
        <begin position="82"/>
        <end position="367"/>
    </location>
</feature>
<evidence type="ECO:0000259" key="2">
    <source>
        <dbReference type="Pfam" id="PF10536"/>
    </source>
</evidence>
<dbReference type="PANTHER" id="PTHR46033:SF17">
    <property type="entry name" value="AMINOTRANSFERASE-LIKE PLANT MOBILE DOMAIN-CONTAINING PROTEIN"/>
    <property type="match status" value="1"/>
</dbReference>
<feature type="compositionally biased region" description="Polar residues" evidence="1">
    <location>
        <begin position="1068"/>
        <end position="1080"/>
    </location>
</feature>
<protein>
    <submittedName>
        <fullName evidence="3">Aminotransferase-like plant mobile domain</fullName>
    </submittedName>
</protein>
<feature type="region of interest" description="Disordered" evidence="1">
    <location>
        <begin position="471"/>
        <end position="525"/>
    </location>
</feature>
<feature type="compositionally biased region" description="Basic and acidic residues" evidence="1">
    <location>
        <begin position="1636"/>
        <end position="1645"/>
    </location>
</feature>
<feature type="domain" description="Aminotransferase-like plant mobile" evidence="2">
    <location>
        <begin position="1752"/>
        <end position="2037"/>
    </location>
</feature>
<feature type="domain" description="Aminotransferase-like plant mobile" evidence="2">
    <location>
        <begin position="1308"/>
        <end position="1593"/>
    </location>
</feature>
<feature type="region of interest" description="Disordered" evidence="1">
    <location>
        <begin position="1697"/>
        <end position="1731"/>
    </location>
</feature>
<keyword evidence="3" id="KW-0032">Aminotransferase</keyword>
<evidence type="ECO:0000256" key="1">
    <source>
        <dbReference type="SAM" id="MobiDB-lite"/>
    </source>
</evidence>
<gene>
    <name evidence="3" type="ORF">ISN45_Aa01g028250</name>
</gene>